<accession>A0A6P8IP55</accession>
<protein>
    <submittedName>
        <fullName evidence="4">Uncharacterized protein LOC116303288</fullName>
    </submittedName>
</protein>
<dbReference type="InterPro" id="IPR026624">
    <property type="entry name" value="CECR6"/>
</dbReference>
<evidence type="ECO:0000256" key="2">
    <source>
        <dbReference type="SAM" id="Phobius"/>
    </source>
</evidence>
<dbReference type="PANTHER" id="PTHR47399:SF1">
    <property type="entry name" value="TRANSMEMBRANE PROTEIN 121B"/>
    <property type="match status" value="1"/>
</dbReference>
<dbReference type="FunCoup" id="A0A6P8IP55">
    <property type="interactions" value="10"/>
</dbReference>
<dbReference type="Proteomes" id="UP000515163">
    <property type="component" value="Unplaced"/>
</dbReference>
<dbReference type="InParanoid" id="A0A6P8IP55"/>
<comment type="similarity">
    <text evidence="1">Belongs to the TMEM121 family.</text>
</comment>
<feature type="transmembrane region" description="Helical" evidence="2">
    <location>
        <begin position="251"/>
        <end position="271"/>
    </location>
</feature>
<dbReference type="Pfam" id="PF14997">
    <property type="entry name" value="CECR6_TMEM121"/>
    <property type="match status" value="1"/>
</dbReference>
<keyword evidence="2" id="KW-1133">Transmembrane helix</keyword>
<feature type="transmembrane region" description="Helical" evidence="2">
    <location>
        <begin position="38"/>
        <end position="61"/>
    </location>
</feature>
<feature type="transmembrane region" description="Helical" evidence="2">
    <location>
        <begin position="212"/>
        <end position="230"/>
    </location>
</feature>
<dbReference type="PANTHER" id="PTHR47399">
    <property type="entry name" value="TRANSMEMBRANE PROTEIN 121B"/>
    <property type="match status" value="1"/>
</dbReference>
<keyword evidence="2" id="KW-0812">Transmembrane</keyword>
<dbReference type="RefSeq" id="XP_031568664.1">
    <property type="nucleotide sequence ID" value="XM_031712804.1"/>
</dbReference>
<dbReference type="GeneID" id="116303288"/>
<feature type="transmembrane region" description="Helical" evidence="2">
    <location>
        <begin position="104"/>
        <end position="127"/>
    </location>
</feature>
<feature type="transmembrane region" description="Helical" evidence="2">
    <location>
        <begin position="12"/>
        <end position="32"/>
    </location>
</feature>
<dbReference type="KEGG" id="aten:116303288"/>
<dbReference type="OrthoDB" id="5964337at2759"/>
<reference evidence="4" key="1">
    <citation type="submission" date="2025-08" db="UniProtKB">
        <authorList>
            <consortium name="RefSeq"/>
        </authorList>
    </citation>
    <scope>IDENTIFICATION</scope>
    <source>
        <tissue evidence="4">Tentacle</tissue>
    </source>
</reference>
<evidence type="ECO:0000313" key="4">
    <source>
        <dbReference type="RefSeq" id="XP_031568664.1"/>
    </source>
</evidence>
<dbReference type="InterPro" id="IPR032776">
    <property type="entry name" value="CECR6/TMEM121"/>
</dbReference>
<evidence type="ECO:0000256" key="1">
    <source>
        <dbReference type="ARBA" id="ARBA00007711"/>
    </source>
</evidence>
<proteinExistence type="inferred from homology"/>
<evidence type="ECO:0000313" key="3">
    <source>
        <dbReference type="Proteomes" id="UP000515163"/>
    </source>
</evidence>
<gene>
    <name evidence="4" type="primary">LOC116303288</name>
</gene>
<keyword evidence="3" id="KW-1185">Reference proteome</keyword>
<name>A0A6P8IP55_ACTTE</name>
<feature type="transmembrane region" description="Helical" evidence="2">
    <location>
        <begin position="139"/>
        <end position="160"/>
    </location>
</feature>
<keyword evidence="2" id="KW-0472">Membrane</keyword>
<organism evidence="3 4">
    <name type="scientific">Actinia tenebrosa</name>
    <name type="common">Australian red waratah sea anemone</name>
    <dbReference type="NCBI Taxonomy" id="6105"/>
    <lineage>
        <taxon>Eukaryota</taxon>
        <taxon>Metazoa</taxon>
        <taxon>Cnidaria</taxon>
        <taxon>Anthozoa</taxon>
        <taxon>Hexacorallia</taxon>
        <taxon>Actiniaria</taxon>
        <taxon>Actiniidae</taxon>
        <taxon>Actinia</taxon>
    </lineage>
</organism>
<dbReference type="AlphaFoldDB" id="A0A6P8IP55"/>
<sequence length="346" mass="39873">MAACRFDWEIFGKVLCILLLLLQGGVLDYYLVTESKTSSYLGFITTDIVVLIVWLIVVFIAKVHCNIWMKFRHPNCPKFTMRWKARRNVNQIDGRYREDYPDELPYAFVAWLAYTSITLVPEVAVIFKNYADDLEDVKVYGQNILKIALCITPILFLLLVNSHHNAHPHSSRKWYVDKLTGGVTLDLIDSIDLMDILFLNDFKINLPAHLENAIIAFACINFFLPTLALLELSVNKFDGQVRPVSFQVLYSLSYILLVNVPFSIIRLILWFEYNQDVSVFIAKNIIMTFIYIMDIRESLGPSKPKKCPTCGKLFLPSCLDHHRTQCHLSDILEAQAEVRDNEMQPV</sequence>